<dbReference type="Proteomes" id="UP000501648">
    <property type="component" value="Chromosome"/>
</dbReference>
<name>A0A6M3ZNK9_9BURK</name>
<dbReference type="InterPro" id="IPR004929">
    <property type="entry name" value="I-spanin"/>
</dbReference>
<reference evidence="1 2" key="1">
    <citation type="journal article" date="2012" name="J. Bacteriol.">
        <title>Genome sequence of the pathogenic Herbaspirillum seropedicae strain Os34, isolated from rice roots.</title>
        <authorList>
            <person name="Ye W."/>
            <person name="Ye S."/>
            <person name="Liu J."/>
            <person name="Chang S."/>
            <person name="Chen M."/>
            <person name="Zhu B."/>
            <person name="Guo L."/>
            <person name="An Q."/>
        </authorList>
    </citation>
    <scope>NUCLEOTIDE SEQUENCE [LARGE SCALE GENOMIC DNA]</scope>
    <source>
        <strain evidence="1 2">Os34</strain>
    </source>
</reference>
<protein>
    <submittedName>
        <fullName evidence="1">Lysozyme</fullName>
    </submittedName>
</protein>
<gene>
    <name evidence="1" type="ORF">C798_08200</name>
</gene>
<organism evidence="1 2">
    <name type="scientific">Herbaspirillum rubrisubalbicans Os34</name>
    <dbReference type="NCBI Taxonomy" id="1235827"/>
    <lineage>
        <taxon>Bacteria</taxon>
        <taxon>Pseudomonadati</taxon>
        <taxon>Pseudomonadota</taxon>
        <taxon>Betaproteobacteria</taxon>
        <taxon>Burkholderiales</taxon>
        <taxon>Oxalobacteraceae</taxon>
        <taxon>Herbaspirillum</taxon>
    </lineage>
</organism>
<dbReference type="AlphaFoldDB" id="A0A6M3ZNK9"/>
<dbReference type="RefSeq" id="WP_017455180.1">
    <property type="nucleotide sequence ID" value="NZ_CP008956.1"/>
</dbReference>
<evidence type="ECO:0000313" key="2">
    <source>
        <dbReference type="Proteomes" id="UP000501648"/>
    </source>
</evidence>
<dbReference type="GO" id="GO:0044659">
    <property type="term" value="P:viral release from host cell by cytolysis"/>
    <property type="evidence" value="ECO:0007669"/>
    <property type="project" value="InterPro"/>
</dbReference>
<dbReference type="Pfam" id="PF03245">
    <property type="entry name" value="Phage_lysis"/>
    <property type="match status" value="1"/>
</dbReference>
<accession>A0A6M3ZNK9</accession>
<evidence type="ECO:0000313" key="1">
    <source>
        <dbReference type="EMBL" id="QJQ00214.1"/>
    </source>
</evidence>
<proteinExistence type="predicted"/>
<sequence length="189" mass="19883">MTLTDAWRTRLCAGLGVGLLAAAFASAWAIQGWRKDADIDHLKAGIALANQAAADARAERTQKVLQAERNARDTIQAITDKLTNERDAARHEKDTYIAGVRSGAIRLSVPVIAAMPAGASCPDSGTTGRAGQEARAELTPAAAEFLDDIASQGDDAIRQANALIDAYNALREKLNVQAQQSAGLPAQGH</sequence>
<dbReference type="EMBL" id="CP008956">
    <property type="protein sequence ID" value="QJQ00214.1"/>
    <property type="molecule type" value="Genomic_DNA"/>
</dbReference>